<sequence>MASEPATTTPHQSPRPWQIWAIAAAIALVVGGGAAWGTTAIVSAVTPDAVCNAQRVADRVLPTVVTLDVTGASGSGNGTGEVIRDSGYILTNSHVIAMTASGITVTFSNGQTAPATLVGRDTRNDIAVVKTEADTALPVIDTGDRHALAVGQPVVALGAPLGLSSSVTAGIVSALGRNVPVPVDDTRSTVLAGAIQTDAAINPGNSGGPLVDCAGHMIGVNTAIATVPGETGASGGSVGIGFAVPVDLAMRIADEIIAHGSISYPSLGAQVTPVPPAAAKAWGIPHGLFVQAVTGAAATAGLQAGDVIVSIDGRAMDSIDALNLVLITKTVGDDIEITYLRDGDQRTATATLTAAPAG</sequence>
<keyword evidence="1" id="KW-0645">Protease</keyword>
<keyword evidence="3" id="KW-0472">Membrane</keyword>
<keyword evidence="2" id="KW-0378">Hydrolase</keyword>
<dbReference type="OrthoDB" id="9758917at2"/>
<dbReference type="EMBL" id="CP035494">
    <property type="protein sequence ID" value="QAY60513.1"/>
    <property type="molecule type" value="Genomic_DNA"/>
</dbReference>
<dbReference type="SUPFAM" id="SSF50494">
    <property type="entry name" value="Trypsin-like serine proteases"/>
    <property type="match status" value="1"/>
</dbReference>
<dbReference type="Gene3D" id="2.40.10.120">
    <property type="match status" value="1"/>
</dbReference>
<dbReference type="InterPro" id="IPR009003">
    <property type="entry name" value="Peptidase_S1_PA"/>
</dbReference>
<protein>
    <submittedName>
        <fullName evidence="5">PDZ domain-containing protein</fullName>
    </submittedName>
</protein>
<dbReference type="SUPFAM" id="SSF50156">
    <property type="entry name" value="PDZ domain-like"/>
    <property type="match status" value="1"/>
</dbReference>
<evidence type="ECO:0000313" key="6">
    <source>
        <dbReference type="Proteomes" id="UP000293995"/>
    </source>
</evidence>
<keyword evidence="3" id="KW-0812">Transmembrane</keyword>
<dbReference type="InterPro" id="IPR001478">
    <property type="entry name" value="PDZ"/>
</dbReference>
<dbReference type="InterPro" id="IPR001940">
    <property type="entry name" value="Peptidase_S1C"/>
</dbReference>
<dbReference type="GO" id="GO:0004252">
    <property type="term" value="F:serine-type endopeptidase activity"/>
    <property type="evidence" value="ECO:0007669"/>
    <property type="project" value="InterPro"/>
</dbReference>
<dbReference type="SMART" id="SM00228">
    <property type="entry name" value="PDZ"/>
    <property type="match status" value="1"/>
</dbReference>
<gene>
    <name evidence="5" type="ORF">ET475_11275</name>
</gene>
<reference evidence="5 6" key="1">
    <citation type="submission" date="2019-01" db="EMBL/GenBank/DDBJ databases">
        <title>Genome sequencing of strain DFW100M-13.</title>
        <authorList>
            <person name="Heo J."/>
            <person name="Kim S.-J."/>
            <person name="Kim J.-S."/>
            <person name="Hong S.-B."/>
            <person name="Kwon S.-W."/>
        </authorList>
    </citation>
    <scope>NUCLEOTIDE SEQUENCE [LARGE SCALE GENOMIC DNA]</scope>
    <source>
        <strain evidence="5 6">DFW100M-13</strain>
    </source>
</reference>
<dbReference type="GO" id="GO:0006508">
    <property type="term" value="P:proteolysis"/>
    <property type="evidence" value="ECO:0007669"/>
    <property type="project" value="UniProtKB-KW"/>
</dbReference>
<dbReference type="RefSeq" id="WP_129390063.1">
    <property type="nucleotide sequence ID" value="NZ_CP035494.1"/>
</dbReference>
<evidence type="ECO:0000256" key="2">
    <source>
        <dbReference type="ARBA" id="ARBA00022801"/>
    </source>
</evidence>
<dbReference type="PANTHER" id="PTHR43343:SF3">
    <property type="entry name" value="PROTEASE DO-LIKE 8, CHLOROPLASTIC"/>
    <property type="match status" value="1"/>
</dbReference>
<dbReference type="PROSITE" id="PS50106">
    <property type="entry name" value="PDZ"/>
    <property type="match status" value="1"/>
</dbReference>
<evidence type="ECO:0000256" key="3">
    <source>
        <dbReference type="SAM" id="Phobius"/>
    </source>
</evidence>
<name>A0A4P6EGE7_9MICO</name>
<dbReference type="AlphaFoldDB" id="A0A4P6EGE7"/>
<evidence type="ECO:0000313" key="5">
    <source>
        <dbReference type="EMBL" id="QAY60513.1"/>
    </source>
</evidence>
<feature type="transmembrane region" description="Helical" evidence="3">
    <location>
        <begin position="20"/>
        <end position="45"/>
    </location>
</feature>
<dbReference type="PRINTS" id="PR00834">
    <property type="entry name" value="PROTEASES2C"/>
</dbReference>
<proteinExistence type="predicted"/>
<dbReference type="Proteomes" id="UP000293995">
    <property type="component" value="Chromosome"/>
</dbReference>
<dbReference type="Pfam" id="PF13365">
    <property type="entry name" value="Trypsin_2"/>
    <property type="match status" value="1"/>
</dbReference>
<evidence type="ECO:0000259" key="4">
    <source>
        <dbReference type="PROSITE" id="PS50106"/>
    </source>
</evidence>
<feature type="domain" description="PDZ" evidence="4">
    <location>
        <begin position="267"/>
        <end position="343"/>
    </location>
</feature>
<organism evidence="5 6">
    <name type="scientific">Microbacterium protaetiae</name>
    <dbReference type="NCBI Taxonomy" id="2509458"/>
    <lineage>
        <taxon>Bacteria</taxon>
        <taxon>Bacillati</taxon>
        <taxon>Actinomycetota</taxon>
        <taxon>Actinomycetes</taxon>
        <taxon>Micrococcales</taxon>
        <taxon>Microbacteriaceae</taxon>
        <taxon>Microbacterium</taxon>
    </lineage>
</organism>
<keyword evidence="3" id="KW-1133">Transmembrane helix</keyword>
<dbReference type="Gene3D" id="2.30.42.10">
    <property type="match status" value="1"/>
</dbReference>
<accession>A0A4P6EGE7</accession>
<dbReference type="PANTHER" id="PTHR43343">
    <property type="entry name" value="PEPTIDASE S12"/>
    <property type="match status" value="1"/>
</dbReference>
<dbReference type="KEGG" id="mprt:ET475_11275"/>
<keyword evidence="6" id="KW-1185">Reference proteome</keyword>
<dbReference type="InterPro" id="IPR036034">
    <property type="entry name" value="PDZ_sf"/>
</dbReference>
<dbReference type="InterPro" id="IPR051201">
    <property type="entry name" value="Chloro_Bact_Ser_Proteases"/>
</dbReference>
<evidence type="ECO:0000256" key="1">
    <source>
        <dbReference type="ARBA" id="ARBA00022670"/>
    </source>
</evidence>
<dbReference type="Pfam" id="PF13180">
    <property type="entry name" value="PDZ_2"/>
    <property type="match status" value="1"/>
</dbReference>